<gene>
    <name evidence="2" type="ORF">IEN85_07105</name>
</gene>
<dbReference type="InterPro" id="IPR013976">
    <property type="entry name" value="HDOD"/>
</dbReference>
<name>A0A927F8M2_9BACT</name>
<protein>
    <submittedName>
        <fullName evidence="2">HDOD domain-containing protein</fullName>
    </submittedName>
</protein>
<sequence>MQTTTNRGLDSQRGPLEEPDWKRAFIARVEKLPTLGKVCRELYFYLQEKHSTTQGATELVGKDPLLTVEIVRSSKSAVYGSRGANSVKDAVQAIGLERLGRIALRLWLRNLIPHHLSVYNIDGGNFIRRSFACGSAMRFIYQGDTERAETAYAIGLLHAIGWVIVDEAVRLISGDELVFLEKTSRRLAEAELREFGTTHAEVGGLALKIWGFSKEVHIPVSSQFLNPPMKDRYDWTQSLAIARFMADRVLESFNGVKDPLRGEGRAVYRGKTLSEVFEYTLAMVEEEAGHQQAN</sequence>
<dbReference type="Pfam" id="PF08668">
    <property type="entry name" value="HDOD"/>
    <property type="match status" value="1"/>
</dbReference>
<dbReference type="PANTHER" id="PTHR33525">
    <property type="match status" value="1"/>
</dbReference>
<feature type="domain" description="HDOD" evidence="1">
    <location>
        <begin position="32"/>
        <end position="226"/>
    </location>
</feature>
<dbReference type="PANTHER" id="PTHR33525:SF3">
    <property type="entry name" value="RIBONUCLEASE Y"/>
    <property type="match status" value="1"/>
</dbReference>
<dbReference type="AlphaFoldDB" id="A0A927F8M2"/>
<dbReference type="SUPFAM" id="SSF109604">
    <property type="entry name" value="HD-domain/PDEase-like"/>
    <property type="match status" value="1"/>
</dbReference>
<evidence type="ECO:0000313" key="3">
    <source>
        <dbReference type="Proteomes" id="UP000622317"/>
    </source>
</evidence>
<dbReference type="Gene3D" id="1.10.3210.10">
    <property type="entry name" value="Hypothetical protein af1432"/>
    <property type="match status" value="1"/>
</dbReference>
<dbReference type="InterPro" id="IPR052340">
    <property type="entry name" value="RNase_Y/CdgJ"/>
</dbReference>
<organism evidence="2 3">
    <name type="scientific">Pelagicoccus enzymogenes</name>
    <dbReference type="NCBI Taxonomy" id="2773457"/>
    <lineage>
        <taxon>Bacteria</taxon>
        <taxon>Pseudomonadati</taxon>
        <taxon>Verrucomicrobiota</taxon>
        <taxon>Opitutia</taxon>
        <taxon>Puniceicoccales</taxon>
        <taxon>Pelagicoccaceae</taxon>
        <taxon>Pelagicoccus</taxon>
    </lineage>
</organism>
<dbReference type="PROSITE" id="PS51833">
    <property type="entry name" value="HDOD"/>
    <property type="match status" value="1"/>
</dbReference>
<dbReference type="Proteomes" id="UP000622317">
    <property type="component" value="Unassembled WGS sequence"/>
</dbReference>
<evidence type="ECO:0000259" key="1">
    <source>
        <dbReference type="PROSITE" id="PS51833"/>
    </source>
</evidence>
<evidence type="ECO:0000313" key="2">
    <source>
        <dbReference type="EMBL" id="MBD5779256.1"/>
    </source>
</evidence>
<reference evidence="2" key="1">
    <citation type="submission" date="2020-09" db="EMBL/GenBank/DDBJ databases">
        <title>Pelagicoccus enzymogenes sp. nov. with an EPS production, isolated from marine sediment.</title>
        <authorList>
            <person name="Feng X."/>
        </authorList>
    </citation>
    <scope>NUCLEOTIDE SEQUENCE</scope>
    <source>
        <strain evidence="2">NFK12</strain>
    </source>
</reference>
<dbReference type="RefSeq" id="WP_191616389.1">
    <property type="nucleotide sequence ID" value="NZ_JACYFG010000007.1"/>
</dbReference>
<dbReference type="EMBL" id="JACYFG010000007">
    <property type="protein sequence ID" value="MBD5779256.1"/>
    <property type="molecule type" value="Genomic_DNA"/>
</dbReference>
<comment type="caution">
    <text evidence="2">The sequence shown here is derived from an EMBL/GenBank/DDBJ whole genome shotgun (WGS) entry which is preliminary data.</text>
</comment>
<proteinExistence type="predicted"/>
<keyword evidence="3" id="KW-1185">Reference proteome</keyword>
<accession>A0A927F8M2</accession>